<accession>A0A1E3PN30</accession>
<dbReference type="Pfam" id="PF26001">
    <property type="entry name" value="Pex8"/>
    <property type="match status" value="1"/>
</dbReference>
<dbReference type="OrthoDB" id="2357318at2759"/>
<protein>
    <submittedName>
        <fullName evidence="1">Uncharacterized protein</fullName>
    </submittedName>
</protein>
<dbReference type="PANTHER" id="PTHR39214">
    <property type="entry name" value="MICROBODY (PEROXISOME) BIOGENESIS PROTEIN PEROXIN 8 (EUROFUNG)"/>
    <property type="match status" value="1"/>
</dbReference>
<keyword evidence="2" id="KW-1185">Reference proteome</keyword>
<dbReference type="Proteomes" id="UP000095009">
    <property type="component" value="Unassembled WGS sequence"/>
</dbReference>
<evidence type="ECO:0000313" key="1">
    <source>
        <dbReference type="EMBL" id="ODQ66700.1"/>
    </source>
</evidence>
<organism evidence="1 2">
    <name type="scientific">Nadsonia fulvescens var. elongata DSM 6958</name>
    <dbReference type="NCBI Taxonomy" id="857566"/>
    <lineage>
        <taxon>Eukaryota</taxon>
        <taxon>Fungi</taxon>
        <taxon>Dikarya</taxon>
        <taxon>Ascomycota</taxon>
        <taxon>Saccharomycotina</taxon>
        <taxon>Dipodascomycetes</taxon>
        <taxon>Dipodascales</taxon>
        <taxon>Dipodascales incertae sedis</taxon>
        <taxon>Nadsonia</taxon>
    </lineage>
</organism>
<sequence length="698" mass="79397">MSYYKSLADKHDLVNGLDYLVSSLRNETSDSLKSLQGLVHYLTKIKNPLNVSLVLSEFLNSPAIFKPISNLIGYTTYDIDHKTTLLIIDAFRVSTTRKSVITDPTIDLDTYLNQIITTCQSQNSPRCLPVLCGVLLALSSGSVNPSPKHSIIIEELITHIINDTIANVWSMSSYEISPNRTCLESTVLSLSQVFVVLGDKAKSSLNHSRLVSLMVPFIFLSGSRYLEETAVTAESQPVFQNLSNHSLIIQYCLRKIGLDDWNILDETLNQIYSFGTDISAKVCESQIILNEVNWKRLKSILFSIIIVLNPYSEYFLHNINPRYEAWFLGFSSKIMRILYEVSFIVDKVGAGGFSVYQFIYSSCLDILLNPKLIGAQRDFCQELGYSLSGQINFSQVIFFAYEDQMVERLVEYSKILFVLNYFEHLVKYCTVDFKDNIILPICRLFLIPPSHFNSEINYDKSLSSKLKPIIESSHSVILSMISSSVFDLQNNKLLSSFIPEYLNIIHEKRLFPDVFSYNQYLLIVDTLVKTCSIENDAFFYFNPKLYLYILDKIEGRLKSIAPGEPLLRRAILSGNESNGQGEVVSDHMNPPPTIRSAVLLSLINAASYVEPIGLIDYLDKLWYYINLYSFDSKVSPSVGLKFSSNEKLPDSRILTEEKGYLVDCMWKMISGELDQQRASMAIDWWYRLGLVNRKSAKI</sequence>
<dbReference type="AlphaFoldDB" id="A0A1E3PN30"/>
<dbReference type="PANTHER" id="PTHR39214:SF1">
    <property type="entry name" value="MICROBODY (PEROXISOME) BIOGENESIS PROTEIN PEROXIN 8 (EUROFUNG)"/>
    <property type="match status" value="1"/>
</dbReference>
<dbReference type="InterPro" id="IPR055334">
    <property type="entry name" value="PEX8-like"/>
</dbReference>
<evidence type="ECO:0000313" key="2">
    <source>
        <dbReference type="Proteomes" id="UP000095009"/>
    </source>
</evidence>
<dbReference type="EMBL" id="KV454408">
    <property type="protein sequence ID" value="ODQ66700.1"/>
    <property type="molecule type" value="Genomic_DNA"/>
</dbReference>
<name>A0A1E3PN30_9ASCO</name>
<dbReference type="STRING" id="857566.A0A1E3PN30"/>
<reference evidence="1 2" key="1">
    <citation type="journal article" date="2016" name="Proc. Natl. Acad. Sci. U.S.A.">
        <title>Comparative genomics of biotechnologically important yeasts.</title>
        <authorList>
            <person name="Riley R."/>
            <person name="Haridas S."/>
            <person name="Wolfe K.H."/>
            <person name="Lopes M.R."/>
            <person name="Hittinger C.T."/>
            <person name="Goeker M."/>
            <person name="Salamov A.A."/>
            <person name="Wisecaver J.H."/>
            <person name="Long T.M."/>
            <person name="Calvey C.H."/>
            <person name="Aerts A.L."/>
            <person name="Barry K.W."/>
            <person name="Choi C."/>
            <person name="Clum A."/>
            <person name="Coughlan A.Y."/>
            <person name="Deshpande S."/>
            <person name="Douglass A.P."/>
            <person name="Hanson S.J."/>
            <person name="Klenk H.-P."/>
            <person name="LaButti K.M."/>
            <person name="Lapidus A."/>
            <person name="Lindquist E.A."/>
            <person name="Lipzen A.M."/>
            <person name="Meier-Kolthoff J.P."/>
            <person name="Ohm R.A."/>
            <person name="Otillar R.P."/>
            <person name="Pangilinan J.L."/>
            <person name="Peng Y."/>
            <person name="Rokas A."/>
            <person name="Rosa C.A."/>
            <person name="Scheuner C."/>
            <person name="Sibirny A.A."/>
            <person name="Slot J.C."/>
            <person name="Stielow J.B."/>
            <person name="Sun H."/>
            <person name="Kurtzman C.P."/>
            <person name="Blackwell M."/>
            <person name="Grigoriev I.V."/>
            <person name="Jeffries T.W."/>
        </authorList>
    </citation>
    <scope>NUCLEOTIDE SEQUENCE [LARGE SCALE GENOMIC DNA]</scope>
    <source>
        <strain evidence="1 2">DSM 6958</strain>
    </source>
</reference>
<gene>
    <name evidence="1" type="ORF">NADFUDRAFT_50611</name>
</gene>
<proteinExistence type="predicted"/>